<gene>
    <name evidence="1" type="ORF">GSI_10977</name>
</gene>
<dbReference type="AlphaFoldDB" id="A0A2G8S221"/>
<organism evidence="1 2">
    <name type="scientific">Ganoderma sinense ZZ0214-1</name>
    <dbReference type="NCBI Taxonomy" id="1077348"/>
    <lineage>
        <taxon>Eukaryota</taxon>
        <taxon>Fungi</taxon>
        <taxon>Dikarya</taxon>
        <taxon>Basidiomycota</taxon>
        <taxon>Agaricomycotina</taxon>
        <taxon>Agaricomycetes</taxon>
        <taxon>Polyporales</taxon>
        <taxon>Polyporaceae</taxon>
        <taxon>Ganoderma</taxon>
    </lineage>
</organism>
<comment type="caution">
    <text evidence="1">The sequence shown here is derived from an EMBL/GenBank/DDBJ whole genome shotgun (WGS) entry which is preliminary data.</text>
</comment>
<dbReference type="EMBL" id="AYKW01000034">
    <property type="protein sequence ID" value="PIL27823.1"/>
    <property type="molecule type" value="Genomic_DNA"/>
</dbReference>
<evidence type="ECO:0000313" key="2">
    <source>
        <dbReference type="Proteomes" id="UP000230002"/>
    </source>
</evidence>
<dbReference type="Proteomes" id="UP000230002">
    <property type="component" value="Unassembled WGS sequence"/>
</dbReference>
<evidence type="ECO:0000313" key="1">
    <source>
        <dbReference type="EMBL" id="PIL27823.1"/>
    </source>
</evidence>
<sequence>MGTRGRPLGSQSTIDFTLYKKKTRVLTKSPRKPQTKAAGKMRAEVAADSTTITTWFYKLSPNAELLAVPPDLANHPEGLSLGDLYLDRVGGVYQPWLWRLDEISVPHWKKISVGHQRDDGKHLIVTRKNHLLSWVMPSYYRQVGSGYGSAVGEGED</sequence>
<protein>
    <submittedName>
        <fullName evidence="1">Uncharacterized protein</fullName>
    </submittedName>
</protein>
<proteinExistence type="predicted"/>
<name>A0A2G8S221_9APHY</name>
<reference evidence="1 2" key="1">
    <citation type="journal article" date="2015" name="Sci. Rep.">
        <title>Chromosome-level genome map provides insights into diverse defense mechanisms in the medicinal fungus Ganoderma sinense.</title>
        <authorList>
            <person name="Zhu Y."/>
            <person name="Xu J."/>
            <person name="Sun C."/>
            <person name="Zhou S."/>
            <person name="Xu H."/>
            <person name="Nelson D.R."/>
            <person name="Qian J."/>
            <person name="Song J."/>
            <person name="Luo H."/>
            <person name="Xiang L."/>
            <person name="Li Y."/>
            <person name="Xu Z."/>
            <person name="Ji A."/>
            <person name="Wang L."/>
            <person name="Lu S."/>
            <person name="Hayward A."/>
            <person name="Sun W."/>
            <person name="Li X."/>
            <person name="Schwartz D.C."/>
            <person name="Wang Y."/>
            <person name="Chen S."/>
        </authorList>
    </citation>
    <scope>NUCLEOTIDE SEQUENCE [LARGE SCALE GENOMIC DNA]</scope>
    <source>
        <strain evidence="1 2">ZZ0214-1</strain>
    </source>
</reference>
<accession>A0A2G8S221</accession>
<keyword evidence="2" id="KW-1185">Reference proteome</keyword>
<dbReference type="OrthoDB" id="2758506at2759"/>